<proteinExistence type="predicted"/>
<dbReference type="EMBL" id="MKGI01000063">
    <property type="protein sequence ID" value="OEL11055.1"/>
    <property type="molecule type" value="Genomic_DNA"/>
</dbReference>
<name>A0A1E5UEG1_9FLAO</name>
<dbReference type="STRING" id="237258.SAMN04489756_11064"/>
<dbReference type="AlphaFoldDB" id="A0A1E5UEG1"/>
<comment type="caution">
    <text evidence="1">The sequence shown here is derived from an EMBL/GenBank/DDBJ whole genome shotgun (WGS) entry which is preliminary data.</text>
</comment>
<keyword evidence="2" id="KW-1185">Reference proteome</keyword>
<evidence type="ECO:0000313" key="2">
    <source>
        <dbReference type="Proteomes" id="UP000095601"/>
    </source>
</evidence>
<dbReference type="PATRIC" id="fig|237258.4.peg.94"/>
<accession>A0A1E5UEG1</accession>
<protein>
    <submittedName>
        <fullName evidence="1">Uncharacterized protein</fullName>
    </submittedName>
</protein>
<organism evidence="1 2">
    <name type="scientific">Cloacibacterium normanense</name>
    <dbReference type="NCBI Taxonomy" id="237258"/>
    <lineage>
        <taxon>Bacteria</taxon>
        <taxon>Pseudomonadati</taxon>
        <taxon>Bacteroidota</taxon>
        <taxon>Flavobacteriia</taxon>
        <taxon>Flavobacteriales</taxon>
        <taxon>Weeksellaceae</taxon>
    </lineage>
</organism>
<reference evidence="1 2" key="1">
    <citation type="submission" date="2016-09" db="EMBL/GenBank/DDBJ databases">
        <authorList>
            <person name="Capua I."/>
            <person name="De Benedictis P."/>
            <person name="Joannis T."/>
            <person name="Lombin L.H."/>
            <person name="Cattoli G."/>
        </authorList>
    </citation>
    <scope>NUCLEOTIDE SEQUENCE [LARGE SCALE GENOMIC DNA]</scope>
    <source>
        <strain evidence="1 2">NRS-1</strain>
    </source>
</reference>
<sequence>MAYKIDYCIKKALQFEEADSNVIFTHINKVKVGELDRCRKFYWN</sequence>
<evidence type="ECO:0000313" key="1">
    <source>
        <dbReference type="EMBL" id="OEL11055.1"/>
    </source>
</evidence>
<dbReference type="Proteomes" id="UP000095601">
    <property type="component" value="Unassembled WGS sequence"/>
</dbReference>
<gene>
    <name evidence="1" type="ORF">BHF72_2514</name>
</gene>